<proteinExistence type="predicted"/>
<gene>
    <name evidence="2" type="ORF">D5077_02670</name>
</gene>
<accession>A0ABX9NSD7</accession>
<dbReference type="EMBL" id="QZDO01000006">
    <property type="protein sequence ID" value="RJL76087.1"/>
    <property type="molecule type" value="Genomic_DNA"/>
</dbReference>
<reference evidence="2 3" key="1">
    <citation type="submission" date="2018-09" db="EMBL/GenBank/DDBJ databases">
        <title>Phylogenetic diversity of Pectobacterium and Dickeya strains causing blackleg disease of potato in Morocco.</title>
        <authorList>
            <person name="Oulghazi S."/>
            <person name="Moumni M."/>
            <person name="Faure D."/>
        </authorList>
    </citation>
    <scope>NUCLEOTIDE SEQUENCE [LARGE SCALE GENOMIC DNA]</scope>
    <source>
        <strain evidence="2 3">S4.16.03.LID</strain>
    </source>
</reference>
<feature type="domain" description="A-factor biosynthesis hotdog" evidence="1">
    <location>
        <begin position="18"/>
        <end position="118"/>
    </location>
</feature>
<keyword evidence="3" id="KW-1185">Reference proteome</keyword>
<evidence type="ECO:0000259" key="1">
    <source>
        <dbReference type="Pfam" id="PF03756"/>
    </source>
</evidence>
<sequence length="311" mass="36283">MYMNNEVSFLHTLNKELCHKDNVHEVFLTDCLYNDQENLYSLGAVKPQNHSYYGEENHDELFLLECCRQSMLCVSHQFFDIPFEHKFILSNLELSSLTHNIVNLKNIFLKVFTSQQEYEKSGVLVAQNFLVIVSDGNQDIFHSKMFVKYIKETTYNKIRKSNVSYDDYGLPKLQQSDRFFLNTLGIVNDKNILISDFEETKGGIKTRLNVNLSNTSILEHRHDHFSAVVLIDAVIQSSIFYLSKHFHGSRWRLKSLKSKYNRFVEIVGFTTIDISKYRGVNFSDEIRIEAKIIQFGEVSSDFSVIFKSDNY</sequence>
<comment type="caution">
    <text evidence="2">The sequence shown here is derived from an EMBL/GenBank/DDBJ whole genome shotgun (WGS) entry which is preliminary data.</text>
</comment>
<protein>
    <recommendedName>
        <fullName evidence="1">A-factor biosynthesis hotdog domain-containing protein</fullName>
    </recommendedName>
</protein>
<organism evidence="2 3">
    <name type="scientific">Dickeya dianthicola</name>
    <dbReference type="NCBI Taxonomy" id="204039"/>
    <lineage>
        <taxon>Bacteria</taxon>
        <taxon>Pseudomonadati</taxon>
        <taxon>Pseudomonadota</taxon>
        <taxon>Gammaproteobacteria</taxon>
        <taxon>Enterobacterales</taxon>
        <taxon>Pectobacteriaceae</taxon>
        <taxon>Dickeya</taxon>
    </lineage>
</organism>
<dbReference type="InterPro" id="IPR005509">
    <property type="entry name" value="AfsA_hotdog_dom"/>
</dbReference>
<evidence type="ECO:0000313" key="2">
    <source>
        <dbReference type="EMBL" id="RJL76087.1"/>
    </source>
</evidence>
<dbReference type="Pfam" id="PF03756">
    <property type="entry name" value="AfsA"/>
    <property type="match status" value="1"/>
</dbReference>
<dbReference type="Proteomes" id="UP000266633">
    <property type="component" value="Unassembled WGS sequence"/>
</dbReference>
<name>A0ABX9NSD7_9GAMM</name>
<evidence type="ECO:0000313" key="3">
    <source>
        <dbReference type="Proteomes" id="UP000266633"/>
    </source>
</evidence>